<dbReference type="OrthoDB" id="5494374at2"/>
<dbReference type="Pfam" id="PF16269">
    <property type="entry name" value="DUF4922"/>
    <property type="match status" value="1"/>
</dbReference>
<dbReference type="EC" id="2.7.7.78" evidence="3"/>
<organism evidence="7 8">
    <name type="scientific">Bacteroides graminisolvens DSM 19988 = JCM 15093</name>
    <dbReference type="NCBI Taxonomy" id="1121097"/>
    <lineage>
        <taxon>Bacteria</taxon>
        <taxon>Pseudomonadati</taxon>
        <taxon>Bacteroidota</taxon>
        <taxon>Bacteroidia</taxon>
        <taxon>Bacteroidales</taxon>
        <taxon>Bacteroidaceae</taxon>
        <taxon>Bacteroides</taxon>
    </lineage>
</organism>
<keyword evidence="7" id="KW-0808">Transferase</keyword>
<feature type="domain" description="DUF4922" evidence="5">
    <location>
        <begin position="8"/>
        <end position="152"/>
    </location>
</feature>
<keyword evidence="8" id="KW-1185">Reference proteome</keyword>
<name>A0A069CWY5_9BACE</name>
<dbReference type="GO" id="GO:0080048">
    <property type="term" value="F:GDP-D-glucose phosphorylase activity"/>
    <property type="evidence" value="ECO:0007669"/>
    <property type="project" value="InterPro"/>
</dbReference>
<evidence type="ECO:0000313" key="8">
    <source>
        <dbReference type="Proteomes" id="UP000027601"/>
    </source>
</evidence>
<dbReference type="InterPro" id="IPR026506">
    <property type="entry name" value="GDPGP"/>
</dbReference>
<evidence type="ECO:0000256" key="1">
    <source>
        <dbReference type="ARBA" id="ARBA00000063"/>
    </source>
</evidence>
<dbReference type="Pfam" id="PF26216">
    <property type="entry name" value="GDPGP1_C"/>
    <property type="match status" value="1"/>
</dbReference>
<evidence type="ECO:0000313" key="7">
    <source>
        <dbReference type="EMBL" id="GAK35053.1"/>
    </source>
</evidence>
<reference evidence="7 8" key="1">
    <citation type="journal article" date="2015" name="Microbes Environ.">
        <title>Distribution and evolution of nitrogen fixation genes in the phylum bacteroidetes.</title>
        <authorList>
            <person name="Inoue J."/>
            <person name="Oshima K."/>
            <person name="Suda W."/>
            <person name="Sakamoto M."/>
            <person name="Iino T."/>
            <person name="Noda S."/>
            <person name="Hongoh Y."/>
            <person name="Hattori M."/>
            <person name="Ohkuma M."/>
        </authorList>
    </citation>
    <scope>NUCLEOTIDE SEQUENCE [LARGE SCALE GENOMIC DNA]</scope>
    <source>
        <strain evidence="7 8">JCM 15093</strain>
    </source>
</reference>
<dbReference type="GO" id="GO:0000166">
    <property type="term" value="F:nucleotide binding"/>
    <property type="evidence" value="ECO:0007669"/>
    <property type="project" value="UniProtKB-KW"/>
</dbReference>
<dbReference type="STRING" id="1121097.GCA_000428125_00409"/>
<dbReference type="RefSeq" id="WP_024995325.1">
    <property type="nucleotide sequence ID" value="NZ_ATZI01000001.1"/>
</dbReference>
<proteinExistence type="predicted"/>
<comment type="function">
    <text evidence="2">Specific and highly efficient GDP-D-glucose phosphorylase regulating the levels of GDP-D-glucose in cells.</text>
</comment>
<evidence type="ECO:0000256" key="3">
    <source>
        <dbReference type="ARBA" id="ARBA00012507"/>
    </source>
</evidence>
<dbReference type="PANTHER" id="PTHR20884:SF8">
    <property type="entry name" value="GDP-D-GLUCOSE PHOSPHORYLASE 1"/>
    <property type="match status" value="1"/>
</dbReference>
<dbReference type="InterPro" id="IPR036265">
    <property type="entry name" value="HIT-like_sf"/>
</dbReference>
<dbReference type="SUPFAM" id="SSF54197">
    <property type="entry name" value="HIT-like"/>
    <property type="match status" value="1"/>
</dbReference>
<gene>
    <name evidence="7" type="ORF">JCM15093_128</name>
</gene>
<dbReference type="GO" id="GO:0016787">
    <property type="term" value="F:hydrolase activity"/>
    <property type="evidence" value="ECO:0007669"/>
    <property type="project" value="UniProtKB-KW"/>
</dbReference>
<dbReference type="InterPro" id="IPR058865">
    <property type="entry name" value="GDPGP1_C"/>
</dbReference>
<comment type="caution">
    <text evidence="7">The sequence shown here is derived from an EMBL/GenBank/DDBJ whole genome shotgun (WGS) entry which is preliminary data.</text>
</comment>
<dbReference type="Proteomes" id="UP000027601">
    <property type="component" value="Unassembled WGS sequence"/>
</dbReference>
<dbReference type="AlphaFoldDB" id="A0A069CWY5"/>
<evidence type="ECO:0000259" key="5">
    <source>
        <dbReference type="Pfam" id="PF16269"/>
    </source>
</evidence>
<dbReference type="eggNOG" id="COG4360">
    <property type="taxonomic scope" value="Bacteria"/>
</dbReference>
<dbReference type="GO" id="GO:0006006">
    <property type="term" value="P:glucose metabolic process"/>
    <property type="evidence" value="ECO:0007669"/>
    <property type="project" value="TreeGrafter"/>
</dbReference>
<feature type="domain" description="GDPGP1-like C-terminal" evidence="6">
    <location>
        <begin position="232"/>
        <end position="308"/>
    </location>
</feature>
<dbReference type="EMBL" id="BAJS01000001">
    <property type="protein sequence ID" value="GAK35053.1"/>
    <property type="molecule type" value="Genomic_DNA"/>
</dbReference>
<evidence type="ECO:0000256" key="2">
    <source>
        <dbReference type="ARBA" id="ARBA00003049"/>
    </source>
</evidence>
<dbReference type="GO" id="GO:0005737">
    <property type="term" value="C:cytoplasm"/>
    <property type="evidence" value="ECO:0007669"/>
    <property type="project" value="UniProtKB-SubCell"/>
</dbReference>
<comment type="catalytic activity">
    <reaction evidence="1">
        <text>GDP-alpha-D-glucose + phosphate = alpha-D-glucose 1-phosphate + GDP + H(+)</text>
        <dbReference type="Rhea" id="RHEA:30387"/>
        <dbReference type="ChEBI" id="CHEBI:15378"/>
        <dbReference type="ChEBI" id="CHEBI:43474"/>
        <dbReference type="ChEBI" id="CHEBI:58189"/>
        <dbReference type="ChEBI" id="CHEBI:58601"/>
        <dbReference type="ChEBI" id="CHEBI:62230"/>
        <dbReference type="EC" id="2.7.7.78"/>
    </reaction>
</comment>
<dbReference type="PANTHER" id="PTHR20884">
    <property type="entry name" value="GDP-D-GLUCOSE PHOSPHORYLASE 1"/>
    <property type="match status" value="1"/>
</dbReference>
<sequence>MKEAVENLYRKQLNNWELAANNYKALALVKTKQVDVDGWKYLVQFNPARIVSSSAKIDPQSIKERKCFLCREHLPAQQEGLSFGEHYTILVNPFPIFPKHLTIPDNRHLPQRINGRIGDMIDLAKELDDYILFYNGPKCGASAPDHMHFQAGSKGFLTLESEWKFKKAGTIVAYKEAILTYLNDTSRATLVIESTQREDAITLFGTVYDALPSTEGEEEPMMNILTWYEAGKWIICVFPRKKHRPACYFAEGEENILLSPASVDMGGVFITPLEKDFIKITAENVKEIMKEVSLSNEEFHEVRQLIKERL</sequence>
<protein>
    <recommendedName>
        <fullName evidence="4">GDP-D-glucose phosphorylase 1</fullName>
        <ecNumber evidence="3">2.7.7.78</ecNumber>
    </recommendedName>
</protein>
<dbReference type="InterPro" id="IPR046320">
    <property type="entry name" value="DUF4922"/>
</dbReference>
<accession>A0A069CWY5</accession>
<dbReference type="GO" id="GO:0005085">
    <property type="term" value="F:guanyl-nucleotide exchange factor activity"/>
    <property type="evidence" value="ECO:0007669"/>
    <property type="project" value="UniProtKB-KW"/>
</dbReference>
<evidence type="ECO:0000256" key="4">
    <source>
        <dbReference type="ARBA" id="ARBA00018857"/>
    </source>
</evidence>
<evidence type="ECO:0000259" key="6">
    <source>
        <dbReference type="Pfam" id="PF26216"/>
    </source>
</evidence>